<organism evidence="7 8">
    <name type="scientific">Pseudoalteromonas lipolytica</name>
    <dbReference type="NCBI Taxonomy" id="570156"/>
    <lineage>
        <taxon>Bacteria</taxon>
        <taxon>Pseudomonadati</taxon>
        <taxon>Pseudomonadota</taxon>
        <taxon>Gammaproteobacteria</taxon>
        <taxon>Alteromonadales</taxon>
        <taxon>Pseudoalteromonadaceae</taxon>
        <taxon>Pseudoalteromonas</taxon>
    </lineage>
</organism>
<dbReference type="GO" id="GO:0005886">
    <property type="term" value="C:plasma membrane"/>
    <property type="evidence" value="ECO:0007669"/>
    <property type="project" value="UniProtKB-SubCell"/>
</dbReference>
<evidence type="ECO:0000313" key="7">
    <source>
        <dbReference type="EMBL" id="KPM85106.1"/>
    </source>
</evidence>
<evidence type="ECO:0000256" key="3">
    <source>
        <dbReference type="ARBA" id="ARBA00022692"/>
    </source>
</evidence>
<dbReference type="RefSeq" id="WP_054551871.1">
    <property type="nucleotide sequence ID" value="NZ_LJTC01000002.1"/>
</dbReference>
<dbReference type="OrthoDB" id="9812084at2"/>
<reference evidence="7 8" key="1">
    <citation type="submission" date="2015-09" db="EMBL/GenBank/DDBJ databases">
        <title>Draft Genome Sequence of Pseudoalteromonas lipolytica UCD-48B.</title>
        <authorList>
            <person name="Krusor M."/>
            <person name="Coil D.A."/>
            <person name="Lang J.M."/>
            <person name="Eisen J.A."/>
            <person name="Alexiev A."/>
        </authorList>
    </citation>
    <scope>NUCLEOTIDE SEQUENCE [LARGE SCALE GENOMIC DNA]</scope>
    <source>
        <strain evidence="7 8">UCD-48B</strain>
    </source>
</reference>
<keyword evidence="2" id="KW-1003">Cell membrane</keyword>
<evidence type="ECO:0000256" key="6">
    <source>
        <dbReference type="SAM" id="Phobius"/>
    </source>
</evidence>
<name>A0A0P7EQV2_9GAMM</name>
<dbReference type="GO" id="GO:0015171">
    <property type="term" value="F:amino acid transmembrane transporter activity"/>
    <property type="evidence" value="ECO:0007669"/>
    <property type="project" value="TreeGrafter"/>
</dbReference>
<comment type="subcellular location">
    <subcellularLocation>
        <location evidence="1">Cell membrane</location>
        <topology evidence="1">Multi-pass membrane protein</topology>
    </subcellularLocation>
</comment>
<evidence type="ECO:0000256" key="2">
    <source>
        <dbReference type="ARBA" id="ARBA00022475"/>
    </source>
</evidence>
<dbReference type="Pfam" id="PF01810">
    <property type="entry name" value="LysE"/>
    <property type="match status" value="1"/>
</dbReference>
<dbReference type="PANTHER" id="PTHR30086">
    <property type="entry name" value="ARGININE EXPORTER PROTEIN ARGO"/>
    <property type="match status" value="1"/>
</dbReference>
<feature type="transmembrane region" description="Helical" evidence="6">
    <location>
        <begin position="141"/>
        <end position="162"/>
    </location>
</feature>
<dbReference type="EMBL" id="LJTC01000002">
    <property type="protein sequence ID" value="KPM85106.1"/>
    <property type="molecule type" value="Genomic_DNA"/>
</dbReference>
<dbReference type="STRING" id="570156.AOG27_04945"/>
<dbReference type="InterPro" id="IPR001123">
    <property type="entry name" value="LeuE-type"/>
</dbReference>
<keyword evidence="5 6" id="KW-0472">Membrane</keyword>
<evidence type="ECO:0000256" key="4">
    <source>
        <dbReference type="ARBA" id="ARBA00022989"/>
    </source>
</evidence>
<proteinExistence type="predicted"/>
<gene>
    <name evidence="7" type="ORF">AOG27_04945</name>
</gene>
<protein>
    <submittedName>
        <fullName evidence="7">Lysine transporter LysE</fullName>
    </submittedName>
</protein>
<feature type="transmembrane region" description="Helical" evidence="6">
    <location>
        <begin position="72"/>
        <end position="91"/>
    </location>
</feature>
<evidence type="ECO:0000256" key="1">
    <source>
        <dbReference type="ARBA" id="ARBA00004651"/>
    </source>
</evidence>
<accession>A0A0P7EQV2</accession>
<comment type="caution">
    <text evidence="7">The sequence shown here is derived from an EMBL/GenBank/DDBJ whole genome shotgun (WGS) entry which is preliminary data.</text>
</comment>
<evidence type="ECO:0000313" key="8">
    <source>
        <dbReference type="Proteomes" id="UP000050378"/>
    </source>
</evidence>
<evidence type="ECO:0000256" key="5">
    <source>
        <dbReference type="ARBA" id="ARBA00023136"/>
    </source>
</evidence>
<dbReference type="GO" id="GO:0033228">
    <property type="term" value="P:cysteine export across plasma membrane"/>
    <property type="evidence" value="ECO:0007669"/>
    <property type="project" value="TreeGrafter"/>
</dbReference>
<feature type="transmembrane region" description="Helical" evidence="6">
    <location>
        <begin position="44"/>
        <end position="65"/>
    </location>
</feature>
<keyword evidence="4 6" id="KW-1133">Transmembrane helix</keyword>
<dbReference type="AlphaFoldDB" id="A0A0P7EQV2"/>
<dbReference type="PANTHER" id="PTHR30086:SF20">
    <property type="entry name" value="ARGININE EXPORTER PROTEIN ARGO-RELATED"/>
    <property type="match status" value="1"/>
</dbReference>
<dbReference type="Proteomes" id="UP000050378">
    <property type="component" value="Unassembled WGS sequence"/>
</dbReference>
<sequence length="196" mass="21566">MSFEILSALALFALVSSITPGPNNLMLMSSGANFGFKRTTPHLLGVTLGFMLMLVLVGLGIMQLFDLFPPSYLILKVFCIAYLLYLAFKIATSNAQQKASSESKPFTFIQAALFQWVNPKAWAMALSAVSLYAPDKNLTSVLIVSLVFGLINLPCVSSWTLLGEKLQHWLASPKRLKAFNYLMAILLIASVMFSLF</sequence>
<feature type="transmembrane region" description="Helical" evidence="6">
    <location>
        <begin position="178"/>
        <end position="195"/>
    </location>
</feature>
<dbReference type="PATRIC" id="fig|570156.3.peg.980"/>
<keyword evidence="3 6" id="KW-0812">Transmembrane</keyword>